<proteinExistence type="predicted"/>
<dbReference type="EMBL" id="CP106679">
    <property type="protein sequence ID" value="UXP30838.1"/>
    <property type="molecule type" value="Genomic_DNA"/>
</dbReference>
<dbReference type="RefSeq" id="WP_262308284.1">
    <property type="nucleotide sequence ID" value="NZ_CP106679.1"/>
</dbReference>
<dbReference type="PANTHER" id="PTHR13847:SF281">
    <property type="entry name" value="FAD DEPENDENT OXIDOREDUCTASE DOMAIN-CONTAINING PROTEIN"/>
    <property type="match status" value="1"/>
</dbReference>
<dbReference type="PANTHER" id="PTHR13847">
    <property type="entry name" value="SARCOSINE DEHYDROGENASE-RELATED"/>
    <property type="match status" value="1"/>
</dbReference>
<dbReference type="Pfam" id="PF01266">
    <property type="entry name" value="DAO"/>
    <property type="match status" value="1"/>
</dbReference>
<reference evidence="2" key="1">
    <citation type="submission" date="2022-09" db="EMBL/GenBank/DDBJ databases">
        <title>Comparative genomics and taxonomic characterization of three novel marine species of genus Reichenbachiella exhibiting antioxidant and polysaccharide degradation activities.</title>
        <authorList>
            <person name="Muhammad N."/>
            <person name="Lee Y.-J."/>
            <person name="Ko J."/>
            <person name="Kim S.-G."/>
        </authorList>
    </citation>
    <scope>NUCLEOTIDE SEQUENCE</scope>
    <source>
        <strain evidence="2">BKB1-1</strain>
    </source>
</reference>
<dbReference type="InterPro" id="IPR036188">
    <property type="entry name" value="FAD/NAD-bd_sf"/>
</dbReference>
<name>A0ABY6CNB2_9BACT</name>
<accession>A0ABY6CNB2</accession>
<gene>
    <name evidence="2" type="ORF">N6H18_10785</name>
</gene>
<keyword evidence="3" id="KW-1185">Reference proteome</keyword>
<evidence type="ECO:0000313" key="2">
    <source>
        <dbReference type="EMBL" id="UXP30838.1"/>
    </source>
</evidence>
<evidence type="ECO:0000259" key="1">
    <source>
        <dbReference type="Pfam" id="PF01266"/>
    </source>
</evidence>
<dbReference type="SUPFAM" id="SSF51905">
    <property type="entry name" value="FAD/NAD(P)-binding domain"/>
    <property type="match status" value="1"/>
</dbReference>
<dbReference type="Proteomes" id="UP001065174">
    <property type="component" value="Chromosome"/>
</dbReference>
<feature type="domain" description="FAD dependent oxidoreductase" evidence="1">
    <location>
        <begin position="15"/>
        <end position="371"/>
    </location>
</feature>
<organism evidence="2 3">
    <name type="scientific">Reichenbachiella agarivorans</name>
    <dbReference type="NCBI Taxonomy" id="2979464"/>
    <lineage>
        <taxon>Bacteria</taxon>
        <taxon>Pseudomonadati</taxon>
        <taxon>Bacteroidota</taxon>
        <taxon>Cytophagia</taxon>
        <taxon>Cytophagales</taxon>
        <taxon>Reichenbachiellaceae</taxon>
        <taxon>Reichenbachiella</taxon>
    </lineage>
</organism>
<dbReference type="InterPro" id="IPR006076">
    <property type="entry name" value="FAD-dep_OxRdtase"/>
</dbReference>
<dbReference type="Gene3D" id="3.30.9.10">
    <property type="entry name" value="D-Amino Acid Oxidase, subunit A, domain 2"/>
    <property type="match status" value="1"/>
</dbReference>
<dbReference type="Gene3D" id="3.50.50.60">
    <property type="entry name" value="FAD/NAD(P)-binding domain"/>
    <property type="match status" value="1"/>
</dbReference>
<protein>
    <submittedName>
        <fullName evidence="2">FAD-binding oxidoreductase</fullName>
    </submittedName>
</protein>
<sequence>MWSYWEQEYFIGKVDLLVIGSGIVGLSAAIEYAKANPQAKITVLEAGVLPSGASTKNAGFACYGSPTELLHDLSQESEEQVITRVKKRIKGLENLKSLLGEGNIGYENHGSYELFGSTQQDSFESTLSRLETLNKTLRNTLGFDPYHRDDQIVSSSGFQHTIGAISIQGEAQINTGLMMKNLIQLAQSLNIQIWNGIKVESMEESNSNININTVQGTISAQKCIVATNGFAKQLLPELDVKPARAQVLITQPIPNLKFKGTYHLDEGYYYFRNVGNRVLLGGGRNLDFEGETTYDMALNPHIQNQLDRLLCDQILPGTTYEIDQRWSGIMGTGQTREIILKTLSPHLIVAVRLGGMGIAIGSLIGREAAQLTQTG</sequence>
<evidence type="ECO:0000313" key="3">
    <source>
        <dbReference type="Proteomes" id="UP001065174"/>
    </source>
</evidence>